<feature type="region of interest" description="Disordered" evidence="1">
    <location>
        <begin position="254"/>
        <end position="275"/>
    </location>
</feature>
<evidence type="ECO:0000259" key="2">
    <source>
        <dbReference type="Pfam" id="PF13843"/>
    </source>
</evidence>
<dbReference type="InterPro" id="IPR029526">
    <property type="entry name" value="PGBD"/>
</dbReference>
<dbReference type="Pfam" id="PF13843">
    <property type="entry name" value="DDE_Tnp_1_7"/>
    <property type="match status" value="1"/>
</dbReference>
<proteinExistence type="predicted"/>
<reference evidence="3 4" key="1">
    <citation type="submission" date="2024-09" db="EMBL/GenBank/DDBJ databases">
        <title>A chromosome-level genome assembly of Gray's grenadier anchovy, Coilia grayii.</title>
        <authorList>
            <person name="Fu Z."/>
        </authorList>
    </citation>
    <scope>NUCLEOTIDE SEQUENCE [LARGE SCALE GENOMIC DNA]</scope>
    <source>
        <strain evidence="3">G4</strain>
        <tissue evidence="3">Muscle</tissue>
    </source>
</reference>
<evidence type="ECO:0000256" key="1">
    <source>
        <dbReference type="SAM" id="MobiDB-lite"/>
    </source>
</evidence>
<evidence type="ECO:0000313" key="3">
    <source>
        <dbReference type="EMBL" id="KAL2088021.1"/>
    </source>
</evidence>
<keyword evidence="4" id="KW-1185">Reference proteome</keyword>
<dbReference type="Proteomes" id="UP001591681">
    <property type="component" value="Unassembled WGS sequence"/>
</dbReference>
<dbReference type="PANTHER" id="PTHR46599:SF3">
    <property type="entry name" value="PIGGYBAC TRANSPOSABLE ELEMENT-DERIVED PROTEIN 4"/>
    <property type="match status" value="1"/>
</dbReference>
<protein>
    <recommendedName>
        <fullName evidence="2">PiggyBac transposable element-derived protein domain-containing protein</fullName>
    </recommendedName>
</protein>
<feature type="compositionally biased region" description="Pro residues" evidence="1">
    <location>
        <begin position="260"/>
        <end position="270"/>
    </location>
</feature>
<sequence>MVKSKARIALRQYMKDKPTKWGYKLFVVADSSNGYTWDFFVYEGKGMSISKGLSYDSVMQLVDTRVLGQGYKLFVDNFYTSPALFKDLLAKKVWACGTIREQRLGYPRRRPGGLTNRSPRGTICWIREGPLVFVQWKDTRDVRFCSTIHPAHSNYFVQRKVKEADGQWAEKSIPAPPGISDYNKNMGGVDLSDAMIGYYNILHKSRKWHRSFFYHFLDKAIVSAFILHRELEKEETPLTQKEFREALVSELKAAGSRSTAPPPSPSPAPPGASHRLRHFTQDTTAGRCVHCSMKTTSECSSCKVALCCLVSRDCYNDWHTLNNL</sequence>
<dbReference type="EMBL" id="JBHFQA010000014">
    <property type="protein sequence ID" value="KAL2088021.1"/>
    <property type="molecule type" value="Genomic_DNA"/>
</dbReference>
<organism evidence="3 4">
    <name type="scientific">Coilia grayii</name>
    <name type="common">Gray's grenadier anchovy</name>
    <dbReference type="NCBI Taxonomy" id="363190"/>
    <lineage>
        <taxon>Eukaryota</taxon>
        <taxon>Metazoa</taxon>
        <taxon>Chordata</taxon>
        <taxon>Craniata</taxon>
        <taxon>Vertebrata</taxon>
        <taxon>Euteleostomi</taxon>
        <taxon>Actinopterygii</taxon>
        <taxon>Neopterygii</taxon>
        <taxon>Teleostei</taxon>
        <taxon>Clupei</taxon>
        <taxon>Clupeiformes</taxon>
        <taxon>Clupeoidei</taxon>
        <taxon>Engraulidae</taxon>
        <taxon>Coilinae</taxon>
        <taxon>Coilia</taxon>
    </lineage>
</organism>
<evidence type="ECO:0000313" key="4">
    <source>
        <dbReference type="Proteomes" id="UP001591681"/>
    </source>
</evidence>
<feature type="domain" description="PiggyBac transposable element-derived protein" evidence="2">
    <location>
        <begin position="1"/>
        <end position="225"/>
    </location>
</feature>
<dbReference type="PANTHER" id="PTHR46599">
    <property type="entry name" value="PIGGYBAC TRANSPOSABLE ELEMENT-DERIVED PROTEIN 4"/>
    <property type="match status" value="1"/>
</dbReference>
<comment type="caution">
    <text evidence="3">The sequence shown here is derived from an EMBL/GenBank/DDBJ whole genome shotgun (WGS) entry which is preliminary data.</text>
</comment>
<gene>
    <name evidence="3" type="ORF">ACEWY4_016849</name>
</gene>
<accession>A0ABD1JMR6</accession>
<name>A0ABD1JMR6_9TELE</name>
<dbReference type="AlphaFoldDB" id="A0ABD1JMR6"/>